<dbReference type="EMBL" id="APKE01000011">
    <property type="protein sequence ID" value="KAF0676810.1"/>
    <property type="molecule type" value="Genomic_DNA"/>
</dbReference>
<comment type="caution">
    <text evidence="1">The sequence shown here is derived from an EMBL/GenBank/DDBJ whole genome shotgun (WGS) entry which is preliminary data.</text>
</comment>
<dbReference type="AlphaFoldDB" id="A0A921NWM8"/>
<keyword evidence="2" id="KW-1185">Reference proteome</keyword>
<proteinExistence type="predicted"/>
<organism evidence="1 2">
    <name type="scientific">Profundibacterium mesophilum KAUST100406-0324</name>
    <dbReference type="NCBI Taxonomy" id="1037889"/>
    <lineage>
        <taxon>Bacteria</taxon>
        <taxon>Pseudomonadati</taxon>
        <taxon>Pseudomonadota</taxon>
        <taxon>Alphaproteobacteria</taxon>
        <taxon>Rhodobacterales</taxon>
        <taxon>Roseobacteraceae</taxon>
        <taxon>Profundibacterium</taxon>
    </lineage>
</organism>
<evidence type="ECO:0000313" key="2">
    <source>
        <dbReference type="Proteomes" id="UP000698242"/>
    </source>
</evidence>
<gene>
    <name evidence="1" type="ORF">PMES_00897</name>
</gene>
<reference evidence="1" key="1">
    <citation type="submission" date="2013-03" db="EMBL/GenBank/DDBJ databases">
        <title>Genome Sequence of the Profundibacterium mesophilum strain KAUST100406-0324T from Red Sea, a novel genus in the family Rhodobacteraceae.</title>
        <authorList>
            <person name="Essack M."/>
            <person name="Alam I."/>
            <person name="Lafi F."/>
            <person name="Alawi W."/>
            <person name="Kamanu F."/>
            <person name="Al-Suwailem A."/>
            <person name="Lee O.O."/>
            <person name="Xu Y."/>
            <person name="Bajic V."/>
            <person name="Qian P.-Y."/>
            <person name="Archer J."/>
        </authorList>
    </citation>
    <scope>NUCLEOTIDE SEQUENCE</scope>
    <source>
        <strain evidence="1">KAUST100406-0324</strain>
    </source>
</reference>
<name>A0A921NWM8_9RHOB</name>
<accession>A0A921NWM8</accession>
<dbReference type="Proteomes" id="UP000698242">
    <property type="component" value="Unassembled WGS sequence"/>
</dbReference>
<dbReference type="RefSeq" id="WP_159964312.1">
    <property type="nucleotide sequence ID" value="NZ_APKE01000011.1"/>
</dbReference>
<sequence>MFQTSSPVAYWASMMRASQMMAEAQVVIGYRMLGMAGLWAVAPTENTVMLTEKPGALMASGMAASRAMMSGAAPDKIIDAAVKPLGAKTRSNAARLMKRGPRFG</sequence>
<evidence type="ECO:0000313" key="1">
    <source>
        <dbReference type="EMBL" id="KAF0676810.1"/>
    </source>
</evidence>
<dbReference type="OrthoDB" id="7869201at2"/>
<protein>
    <submittedName>
        <fullName evidence="1">Antifreeze protein type I</fullName>
    </submittedName>
</protein>